<keyword evidence="2" id="KW-1185">Reference proteome</keyword>
<reference evidence="1" key="1">
    <citation type="submission" date="2021-06" db="EMBL/GenBank/DDBJ databases">
        <authorList>
            <person name="Kallberg Y."/>
            <person name="Tangrot J."/>
            <person name="Rosling A."/>
        </authorList>
    </citation>
    <scope>NUCLEOTIDE SEQUENCE</scope>
    <source>
        <strain evidence="1">MA461A</strain>
    </source>
</reference>
<gene>
    <name evidence="1" type="ORF">RPERSI_LOCUS13097</name>
</gene>
<protein>
    <submittedName>
        <fullName evidence="1">10563_t:CDS:1</fullName>
    </submittedName>
</protein>
<sequence length="262" mass="30482">MPKSEEEKIQECYEILGIDKTASKEEIKKAYRKLAQEYHTDKILNFAKKSGKCHEEEGGKKCGSLEYDRRYHCSDECRQFFAEHEEKFKQATKELKRTRQVVAENIKEQLNSTGVSLEKIDEQDRLNLLTGYRANYQEILAFGERFKIFIDNLARFGTTYSEWKPEFKEPEPNPKNFFSDNEKGRKLKAEMGVKLAKMSWAEEEKRKQLVARVEIRKELLEVDNFFSQVMAAIPGALERLKKSEEELSETASQISPTVPTSS</sequence>
<evidence type="ECO:0000313" key="2">
    <source>
        <dbReference type="Proteomes" id="UP000789920"/>
    </source>
</evidence>
<accession>A0ACA9QD86</accession>
<comment type="caution">
    <text evidence="1">The sequence shown here is derived from an EMBL/GenBank/DDBJ whole genome shotgun (WGS) entry which is preliminary data.</text>
</comment>
<proteinExistence type="predicted"/>
<dbReference type="Proteomes" id="UP000789920">
    <property type="component" value="Unassembled WGS sequence"/>
</dbReference>
<organism evidence="1 2">
    <name type="scientific">Racocetra persica</name>
    <dbReference type="NCBI Taxonomy" id="160502"/>
    <lineage>
        <taxon>Eukaryota</taxon>
        <taxon>Fungi</taxon>
        <taxon>Fungi incertae sedis</taxon>
        <taxon>Mucoromycota</taxon>
        <taxon>Glomeromycotina</taxon>
        <taxon>Glomeromycetes</taxon>
        <taxon>Diversisporales</taxon>
        <taxon>Gigasporaceae</taxon>
        <taxon>Racocetra</taxon>
    </lineage>
</organism>
<feature type="non-terminal residue" evidence="1">
    <location>
        <position position="262"/>
    </location>
</feature>
<evidence type="ECO:0000313" key="1">
    <source>
        <dbReference type="EMBL" id="CAG8740460.1"/>
    </source>
</evidence>
<name>A0ACA9QD86_9GLOM</name>
<dbReference type="EMBL" id="CAJVQC010028714">
    <property type="protein sequence ID" value="CAG8740460.1"/>
    <property type="molecule type" value="Genomic_DNA"/>
</dbReference>